<dbReference type="InterPro" id="IPR004859">
    <property type="entry name" value="Xrn1_N"/>
</dbReference>
<proteinExistence type="inferred from homology"/>
<evidence type="ECO:0000259" key="7">
    <source>
        <dbReference type="Pfam" id="PF17846"/>
    </source>
</evidence>
<dbReference type="GO" id="GO:0004534">
    <property type="term" value="F:5'-3' RNA exonuclease activity"/>
    <property type="evidence" value="ECO:0007669"/>
    <property type="project" value="UniProtKB-ARBA"/>
</dbReference>
<dbReference type="InterPro" id="IPR041412">
    <property type="entry name" value="Xrn1_helical"/>
</dbReference>
<feature type="domain" description="Xrn1 helical" evidence="7">
    <location>
        <begin position="713"/>
        <end position="861"/>
    </location>
</feature>
<keyword evidence="1" id="KW-0540">Nuclease</keyword>
<evidence type="ECO:0000259" key="10">
    <source>
        <dbReference type="Pfam" id="PF18334"/>
    </source>
</evidence>
<dbReference type="Proteomes" id="UP001140074">
    <property type="component" value="Unassembled WGS sequence"/>
</dbReference>
<dbReference type="GO" id="GO:0000956">
    <property type="term" value="P:nuclear-transcribed mRNA catabolic process"/>
    <property type="evidence" value="ECO:0007669"/>
    <property type="project" value="InterPro"/>
</dbReference>
<dbReference type="GO" id="GO:0016075">
    <property type="term" value="P:rRNA catabolic process"/>
    <property type="evidence" value="ECO:0007669"/>
    <property type="project" value="TreeGrafter"/>
</dbReference>
<dbReference type="PIRSF" id="PIRSF006743">
    <property type="entry name" value="Exonuclease_Xnr1"/>
    <property type="match status" value="1"/>
</dbReference>
<dbReference type="Pfam" id="PF03159">
    <property type="entry name" value="XRN_N"/>
    <property type="match status" value="1"/>
</dbReference>
<dbReference type="Gene3D" id="2.170.260.40">
    <property type="match status" value="1"/>
</dbReference>
<keyword evidence="12" id="KW-1185">Reference proteome</keyword>
<feature type="compositionally biased region" description="Basic and acidic residues" evidence="5">
    <location>
        <begin position="110"/>
        <end position="128"/>
    </location>
</feature>
<dbReference type="PANTHER" id="PTHR12341:SF7">
    <property type="entry name" value="5'-3' EXORIBONUCLEASE 1"/>
    <property type="match status" value="1"/>
</dbReference>
<protein>
    <submittedName>
        <fullName evidence="11">Exonuclease II Exo2</fullName>
    </submittedName>
</protein>
<evidence type="ECO:0000259" key="8">
    <source>
        <dbReference type="Pfam" id="PF18129"/>
    </source>
</evidence>
<feature type="domain" description="5'-3' exoribonuclease 1 SH3-like" evidence="8">
    <location>
        <begin position="1414"/>
        <end position="1508"/>
    </location>
</feature>
<dbReference type="Pfam" id="PF18129">
    <property type="entry name" value="SH3_12"/>
    <property type="match status" value="1"/>
</dbReference>
<dbReference type="CDD" id="cd18673">
    <property type="entry name" value="PIN_XRN1-2-like"/>
    <property type="match status" value="1"/>
</dbReference>
<organism evidence="11 12">
    <name type="scientific">Coemansia aciculifera</name>
    <dbReference type="NCBI Taxonomy" id="417176"/>
    <lineage>
        <taxon>Eukaryota</taxon>
        <taxon>Fungi</taxon>
        <taxon>Fungi incertae sedis</taxon>
        <taxon>Zoopagomycota</taxon>
        <taxon>Kickxellomycotina</taxon>
        <taxon>Kickxellomycetes</taxon>
        <taxon>Kickxellales</taxon>
        <taxon>Kickxellaceae</taxon>
        <taxon>Coemansia</taxon>
    </lineage>
</organism>
<dbReference type="Gene3D" id="1.25.40.1050">
    <property type="match status" value="1"/>
</dbReference>
<dbReference type="PANTHER" id="PTHR12341">
    <property type="entry name" value="5'-&gt;3' EXORIBONUCLEASE"/>
    <property type="match status" value="1"/>
</dbReference>
<keyword evidence="3 11" id="KW-0269">Exonuclease</keyword>
<feature type="region of interest" description="Disordered" evidence="5">
    <location>
        <begin position="1574"/>
        <end position="1648"/>
    </location>
</feature>
<dbReference type="GO" id="GO:0003723">
    <property type="term" value="F:RNA binding"/>
    <property type="evidence" value="ECO:0007669"/>
    <property type="project" value="TreeGrafter"/>
</dbReference>
<dbReference type="Gene3D" id="2.30.30.750">
    <property type="match status" value="1"/>
</dbReference>
<feature type="domain" description="Xrn1 N-terminal" evidence="6">
    <location>
        <begin position="1"/>
        <end position="237"/>
    </location>
</feature>
<dbReference type="GO" id="GO:0005634">
    <property type="term" value="C:nucleus"/>
    <property type="evidence" value="ECO:0007669"/>
    <property type="project" value="TreeGrafter"/>
</dbReference>
<feature type="domain" description="Xrn1 helical" evidence="7">
    <location>
        <begin position="309"/>
        <end position="395"/>
    </location>
</feature>
<dbReference type="Pfam" id="PF18334">
    <property type="entry name" value="XRN1_D2_D3"/>
    <property type="match status" value="1"/>
</dbReference>
<evidence type="ECO:0000256" key="5">
    <source>
        <dbReference type="SAM" id="MobiDB-lite"/>
    </source>
</evidence>
<reference evidence="11" key="1">
    <citation type="submission" date="2022-07" db="EMBL/GenBank/DDBJ databases">
        <title>Phylogenomic reconstructions and comparative analyses of Kickxellomycotina fungi.</title>
        <authorList>
            <person name="Reynolds N.K."/>
            <person name="Stajich J.E."/>
            <person name="Barry K."/>
            <person name="Grigoriev I.V."/>
            <person name="Crous P."/>
            <person name="Smith M.E."/>
        </authorList>
    </citation>
    <scope>NUCLEOTIDE SEQUENCE</scope>
    <source>
        <strain evidence="11">RSA 476</strain>
    </source>
</reference>
<dbReference type="Gene3D" id="3.40.50.12390">
    <property type="match status" value="1"/>
</dbReference>
<gene>
    <name evidence="11" type="primary">exo2_1</name>
    <name evidence="11" type="ORF">GGH94_004478</name>
</gene>
<evidence type="ECO:0000256" key="1">
    <source>
        <dbReference type="ARBA" id="ARBA00022722"/>
    </source>
</evidence>
<dbReference type="EMBL" id="JANBUY010000186">
    <property type="protein sequence ID" value="KAJ2862094.1"/>
    <property type="molecule type" value="Genomic_DNA"/>
</dbReference>
<evidence type="ECO:0000259" key="6">
    <source>
        <dbReference type="Pfam" id="PF03159"/>
    </source>
</evidence>
<accession>A0A9W8M3J1</accession>
<evidence type="ECO:0000259" key="9">
    <source>
        <dbReference type="Pfam" id="PF18332"/>
    </source>
</evidence>
<dbReference type="InterPro" id="IPR016494">
    <property type="entry name" value="5_3_exoribonuclease_1"/>
</dbReference>
<comment type="similarity">
    <text evidence="4">Belongs to the 5'-3' exonuclease family.</text>
</comment>
<dbReference type="InterPro" id="IPR047008">
    <property type="entry name" value="XRN1_SH3_sf"/>
</dbReference>
<dbReference type="InterPro" id="IPR040992">
    <property type="entry name" value="XRN1_D1"/>
</dbReference>
<sequence>MGIPKFFRWLSGRYPLVCERISDDNIPEFDNLYLDMNGIIHNCTHPKDGEAPAPATDEERFLAIFYYIDFLFNKIRPQKVFFLGIDGVAPRAKMNEQRARRFRTARELEEQHAKDLAQRKAKGEIIRPEDEESSEGVFDPTCITPGTEFMDKLTEALRYYINKRVSEDANWRKPQIILSAPNVPGEGEHKIMDYIRFSRAQPGYCPNVRHCLYGLDADLIMLGLLSHEPHFSLLREEVLFGGRGQKSGASADPSMQAFYLLHISVLRDYLDHEFSGLKSELGCSPQYAAMERDNIASVGVAQQGDSNAFDLERIIDDYILMIMLVGNDFLPNLPKLSINGGALNFMFATYTRIRPSLGGYLHDNGILNLERLEVFMREIAKFEVDSFKLEVANHQWYQVYKHKAVLRGETPDESSIVQEFGGGGGGGGGRHKNRRRGLGANHDRHEELGASIDYDSVLGEAATPIKGNKLVISKSQQGMLELIRQFAQRALPKVAVSSHKVQMQFLPGPASALDNLIVKRAAELLGLHVGHEYAHDGSLTLYVAVGSPKAIAKLEFEDTESTGDESRASSIINFVSSSTSFQALGALEDGEDGASNDECRSRTTEKSAVPDFVESVSDVNDEAAVAEYVAQRLRELDNVLVVPDSELNLYTQTGDVNDFWQRFELWKAAYYGAKLEIVYDAPTVADEANDGSDLSSTGSGQRFRPPAATVEPMCRSYIGSLQWVLQYYYRGCQSWSWYYPYHYAPCISDICANLAAYKVEEFASDEPYTPYEQLMCVLPPYSRKLLPSALRSLMVDMHSPIHDMYPTSFSVDMNGKKMPWEAVVLIDFVDAERIRDAMKPRLLQLSSDEQRRNSRGTNMAYSYTPISVEDDAEDAPQYTAPSNLKFPPIRPLKCKGVIYIMPSLKAKGGRAALQLISGLTRGASTRAKMLSGFPSLFTVAHKAQLAFNGTEVFGFPSRDESMQIELLANGLEEAGTGEGIAHELLNGKRTGDGYRPRRLFVAWPYLRDAVLVGVSDKSGTYTIDAKGTNIIFLEHEGAGERQVWTKRFMEAVHRAKKTQAVITPDDAKVLVHVLHLRGLELFPDGSLVRDYGFPSARGADPSRPWAAAGLWGEAGVQAYPVSLASTDLTGAWVNNPRFMEHEAVPLDQALGIKGRAFFLGRTPLYGSPGKVIGHTYDDAGGAVGVDLQLVANVDFGASKHSNFLGVNALAQLARAGSERYLPSYAVAREVGVTPLLLSRITSKMMVMDESKAGDSARVHVGLDLKFEAKRLKVSGFTKRGPSGWQFSDRAIDLIARYKAAFPRMFAQLETTKANSSLITAGECFRPEQPTDDARAYIGSEVRRVRQWLKDNIDRSTMVQVPIESDLLSKDQVAAIVAARAATRPTATKKVIIRGVRREAALRPIDAQHILKGQSLMVGHRVVYVADRSGSVPFGAKGYIVGIHARESAQSQDTSANSSHVAKLNQEGVPADMIAVVEILLDRPFIDGTTLDGRCPPQRGALVRPYQILDLTSWGLGQNVGSKPTALPRSVDAIVPAPDTVYQKRSATAGHTADVAAKARVHFGRSARVSVVGAEGGNGVSSVSVPEPPQAPWAGSNPENPHQAARDRDHASSIMSQLMGGLSAHAPPFKPSSATPPVAAKPAGDDDQHAQSIINKLLAGPMERLSIASKAPAAGTPLAARPPATGTPLVAHPPVSGQCPLVIEDEYLSDSMDEDDAGESARSKRAPTQPRVPVDARFYYNYSNDRPPAFDHRGRGRGRGRGAPARGRGARGAHAHSNAAPSSQDGSNAWRGRGRGRGRANPLGHQDRSDA</sequence>
<evidence type="ECO:0000256" key="4">
    <source>
        <dbReference type="ARBA" id="ARBA00038299"/>
    </source>
</evidence>
<feature type="region of interest" description="Disordered" evidence="5">
    <location>
        <begin position="110"/>
        <end position="138"/>
    </location>
</feature>
<dbReference type="Pfam" id="PF18332">
    <property type="entry name" value="XRN1_D1"/>
    <property type="match status" value="1"/>
</dbReference>
<feature type="domain" description="Exoribonuclease Xrn1 D2/D3" evidence="10">
    <location>
        <begin position="1150"/>
        <end position="1388"/>
    </location>
</feature>
<dbReference type="InterPro" id="IPR047007">
    <property type="entry name" value="XRN1_D1_sf"/>
</dbReference>
<dbReference type="Pfam" id="PF17846">
    <property type="entry name" value="XRN_M"/>
    <property type="match status" value="2"/>
</dbReference>
<evidence type="ECO:0000256" key="2">
    <source>
        <dbReference type="ARBA" id="ARBA00022801"/>
    </source>
</evidence>
<feature type="region of interest" description="Disordered" evidence="5">
    <location>
        <begin position="1710"/>
        <end position="1810"/>
    </location>
</feature>
<evidence type="ECO:0000313" key="11">
    <source>
        <dbReference type="EMBL" id="KAJ2862094.1"/>
    </source>
</evidence>
<keyword evidence="2" id="KW-0378">Hydrolase</keyword>
<name>A0A9W8M3J1_9FUNG</name>
<evidence type="ECO:0000313" key="12">
    <source>
        <dbReference type="Proteomes" id="UP001140074"/>
    </source>
</evidence>
<dbReference type="InterPro" id="IPR041106">
    <property type="entry name" value="XRN1_D2_D3"/>
</dbReference>
<dbReference type="InterPro" id="IPR027073">
    <property type="entry name" value="5_3_exoribonuclease"/>
</dbReference>
<dbReference type="InterPro" id="IPR041385">
    <property type="entry name" value="SH3_12"/>
</dbReference>
<comment type="caution">
    <text evidence="11">The sequence shown here is derived from an EMBL/GenBank/DDBJ whole genome shotgun (WGS) entry which is preliminary data.</text>
</comment>
<feature type="domain" description="5'-3' exoribonuclease 1 D1" evidence="9">
    <location>
        <begin position="918"/>
        <end position="1092"/>
    </location>
</feature>
<feature type="region of interest" description="Disordered" evidence="5">
    <location>
        <begin position="1677"/>
        <end position="1696"/>
    </location>
</feature>
<evidence type="ECO:0000256" key="3">
    <source>
        <dbReference type="ARBA" id="ARBA00022839"/>
    </source>
</evidence>